<accession>A0A1Q9AKW4</accession>
<evidence type="ECO:0000256" key="5">
    <source>
        <dbReference type="ARBA" id="ARBA00022801"/>
    </source>
</evidence>
<keyword evidence="4 8" id="KW-0479">Metal-binding</keyword>
<keyword evidence="6 8" id="KW-0460">Magnesium</keyword>
<organism evidence="10 11">
    <name type="scientific">Xaviernesmea rhizosphaerae</name>
    <dbReference type="NCBI Taxonomy" id="1672749"/>
    <lineage>
        <taxon>Bacteria</taxon>
        <taxon>Pseudomonadati</taxon>
        <taxon>Pseudomonadota</taxon>
        <taxon>Alphaproteobacteria</taxon>
        <taxon>Hyphomicrobiales</taxon>
        <taxon>Rhizobiaceae</taxon>
        <taxon>Rhizobium/Agrobacterium group</taxon>
        <taxon>Xaviernesmea</taxon>
    </lineage>
</organism>
<keyword evidence="3 8" id="KW-0540">Nuclease</keyword>
<protein>
    <recommendedName>
        <fullName evidence="8">Ribonuclease VapC</fullName>
        <shortName evidence="8">RNase VapC</shortName>
        <ecNumber evidence="8">3.1.-.-</ecNumber>
    </recommendedName>
    <alternativeName>
        <fullName evidence="8">Toxin VapC</fullName>
    </alternativeName>
</protein>
<feature type="binding site" evidence="8">
    <location>
        <position position="102"/>
    </location>
    <ligand>
        <name>Mg(2+)</name>
        <dbReference type="ChEBI" id="CHEBI:18420"/>
    </ligand>
</feature>
<dbReference type="GO" id="GO:0000287">
    <property type="term" value="F:magnesium ion binding"/>
    <property type="evidence" value="ECO:0007669"/>
    <property type="project" value="UniProtKB-UniRule"/>
</dbReference>
<evidence type="ECO:0000256" key="4">
    <source>
        <dbReference type="ARBA" id="ARBA00022723"/>
    </source>
</evidence>
<keyword evidence="5 8" id="KW-0378">Hydrolase</keyword>
<feature type="binding site" evidence="8">
    <location>
        <position position="5"/>
    </location>
    <ligand>
        <name>Mg(2+)</name>
        <dbReference type="ChEBI" id="CHEBI:18420"/>
    </ligand>
</feature>
<comment type="cofactor">
    <cofactor evidence="1 8">
        <name>Mg(2+)</name>
        <dbReference type="ChEBI" id="CHEBI:18420"/>
    </cofactor>
</comment>
<comment type="similarity">
    <text evidence="7 8">Belongs to the PINc/VapC protein family.</text>
</comment>
<dbReference type="CDD" id="cd18731">
    <property type="entry name" value="PIN_NgFitB-like"/>
    <property type="match status" value="1"/>
</dbReference>
<keyword evidence="2 8" id="KW-1277">Toxin-antitoxin system</keyword>
<keyword evidence="8" id="KW-0800">Toxin</keyword>
<feature type="domain" description="PIN" evidence="9">
    <location>
        <begin position="2"/>
        <end position="122"/>
    </location>
</feature>
<comment type="function">
    <text evidence="8">Toxic component of a toxin-antitoxin (TA) system. An RNase.</text>
</comment>
<evidence type="ECO:0000256" key="7">
    <source>
        <dbReference type="ARBA" id="ARBA00038093"/>
    </source>
</evidence>
<dbReference type="HAMAP" id="MF_00265">
    <property type="entry name" value="VapC_Nob1"/>
    <property type="match status" value="1"/>
</dbReference>
<dbReference type="Proteomes" id="UP000186143">
    <property type="component" value="Unassembled WGS sequence"/>
</dbReference>
<dbReference type="Pfam" id="PF01850">
    <property type="entry name" value="PIN"/>
    <property type="match status" value="1"/>
</dbReference>
<dbReference type="STRING" id="1672749.BJF92_02175"/>
<dbReference type="EC" id="3.1.-.-" evidence="8"/>
<dbReference type="InterPro" id="IPR050556">
    <property type="entry name" value="Type_II_TA_system_RNase"/>
</dbReference>
<dbReference type="RefSeq" id="WP_075634426.1">
    <property type="nucleotide sequence ID" value="NZ_MKIO01000025.1"/>
</dbReference>
<dbReference type="SUPFAM" id="SSF88723">
    <property type="entry name" value="PIN domain-like"/>
    <property type="match status" value="1"/>
</dbReference>
<reference evidence="10 11" key="1">
    <citation type="submission" date="2016-09" db="EMBL/GenBank/DDBJ databases">
        <title>Rhizobium sp. nov., a novel species isolated from the rice rhizosphere.</title>
        <authorList>
            <person name="Zhao J."/>
            <person name="Zhang X."/>
        </authorList>
    </citation>
    <scope>NUCLEOTIDE SEQUENCE [LARGE SCALE GENOMIC DNA]</scope>
    <source>
        <strain evidence="10 11">MH17</strain>
    </source>
</reference>
<dbReference type="InterPro" id="IPR002716">
    <property type="entry name" value="PIN_dom"/>
</dbReference>
<evidence type="ECO:0000256" key="6">
    <source>
        <dbReference type="ARBA" id="ARBA00022842"/>
    </source>
</evidence>
<evidence type="ECO:0000256" key="3">
    <source>
        <dbReference type="ARBA" id="ARBA00022722"/>
    </source>
</evidence>
<dbReference type="OrthoDB" id="5458135at2"/>
<evidence type="ECO:0000259" key="9">
    <source>
        <dbReference type="Pfam" id="PF01850"/>
    </source>
</evidence>
<evidence type="ECO:0000313" key="10">
    <source>
        <dbReference type="EMBL" id="OLP55940.1"/>
    </source>
</evidence>
<dbReference type="GO" id="GO:0090729">
    <property type="term" value="F:toxin activity"/>
    <property type="evidence" value="ECO:0007669"/>
    <property type="project" value="UniProtKB-KW"/>
</dbReference>
<name>A0A1Q9AKW4_9HYPH</name>
<dbReference type="PANTHER" id="PTHR33653">
    <property type="entry name" value="RIBONUCLEASE VAPC2"/>
    <property type="match status" value="1"/>
</dbReference>
<dbReference type="GO" id="GO:0004540">
    <property type="term" value="F:RNA nuclease activity"/>
    <property type="evidence" value="ECO:0007669"/>
    <property type="project" value="InterPro"/>
</dbReference>
<gene>
    <name evidence="8" type="primary">vapC</name>
    <name evidence="10" type="ORF">BJF92_02175</name>
</gene>
<proteinExistence type="inferred from homology"/>
<evidence type="ECO:0000256" key="8">
    <source>
        <dbReference type="HAMAP-Rule" id="MF_00265"/>
    </source>
</evidence>
<dbReference type="InterPro" id="IPR029060">
    <property type="entry name" value="PIN-like_dom_sf"/>
</dbReference>
<comment type="caution">
    <text evidence="10">The sequence shown here is derived from an EMBL/GenBank/DDBJ whole genome shotgun (WGS) entry which is preliminary data.</text>
</comment>
<evidence type="ECO:0000256" key="1">
    <source>
        <dbReference type="ARBA" id="ARBA00001946"/>
    </source>
</evidence>
<sequence length="141" mass="15870">MIFLDTNVVSESLRKQPEEAVIAWLVRHDAELALSSVVIAEIAFGIEKIRPDQRATRLQQGLQEWCRRFRNRIFDLTEEAALAYGEIMAEAARSGQGMSVPDGMIAAIARVNNGQLATRNLKDFRTTRLTLISPWDVQEDA</sequence>
<evidence type="ECO:0000313" key="11">
    <source>
        <dbReference type="Proteomes" id="UP000186143"/>
    </source>
</evidence>
<dbReference type="InterPro" id="IPR022907">
    <property type="entry name" value="VapC_family"/>
</dbReference>
<dbReference type="Gene3D" id="3.40.50.1010">
    <property type="entry name" value="5'-nuclease"/>
    <property type="match status" value="1"/>
</dbReference>
<dbReference type="EMBL" id="MKIO01000025">
    <property type="protein sequence ID" value="OLP55940.1"/>
    <property type="molecule type" value="Genomic_DNA"/>
</dbReference>
<evidence type="ECO:0000256" key="2">
    <source>
        <dbReference type="ARBA" id="ARBA00022649"/>
    </source>
</evidence>
<dbReference type="AlphaFoldDB" id="A0A1Q9AKW4"/>
<dbReference type="GO" id="GO:0016787">
    <property type="term" value="F:hydrolase activity"/>
    <property type="evidence" value="ECO:0007669"/>
    <property type="project" value="UniProtKB-KW"/>
</dbReference>
<dbReference type="PANTHER" id="PTHR33653:SF1">
    <property type="entry name" value="RIBONUCLEASE VAPC2"/>
    <property type="match status" value="1"/>
</dbReference>